<evidence type="ECO:0000256" key="2">
    <source>
        <dbReference type="ARBA" id="ARBA00022723"/>
    </source>
</evidence>
<name>A0AA39L6D5_SARSR</name>
<dbReference type="GO" id="GO:0005634">
    <property type="term" value="C:nucleus"/>
    <property type="evidence" value="ECO:0007669"/>
    <property type="project" value="UniProtKB-SubCell"/>
</dbReference>
<organism evidence="9 10">
    <name type="scientific">Sarocladium strictum</name>
    <name type="common">Black bundle disease fungus</name>
    <name type="synonym">Acremonium strictum</name>
    <dbReference type="NCBI Taxonomy" id="5046"/>
    <lineage>
        <taxon>Eukaryota</taxon>
        <taxon>Fungi</taxon>
        <taxon>Dikarya</taxon>
        <taxon>Ascomycota</taxon>
        <taxon>Pezizomycotina</taxon>
        <taxon>Sordariomycetes</taxon>
        <taxon>Hypocreomycetidae</taxon>
        <taxon>Hypocreales</taxon>
        <taxon>Sarocladiaceae</taxon>
        <taxon>Sarocladium</taxon>
    </lineage>
</organism>
<evidence type="ECO:0000313" key="10">
    <source>
        <dbReference type="Proteomes" id="UP001175261"/>
    </source>
</evidence>
<evidence type="ECO:0000259" key="8">
    <source>
        <dbReference type="SMART" id="SM00906"/>
    </source>
</evidence>
<evidence type="ECO:0000256" key="5">
    <source>
        <dbReference type="ARBA" id="ARBA00023125"/>
    </source>
</evidence>
<evidence type="ECO:0000256" key="6">
    <source>
        <dbReference type="ARBA" id="ARBA00023163"/>
    </source>
</evidence>
<dbReference type="CDD" id="cd12148">
    <property type="entry name" value="fungal_TF_MHR"/>
    <property type="match status" value="1"/>
</dbReference>
<evidence type="ECO:0000313" key="9">
    <source>
        <dbReference type="EMBL" id="KAK0386221.1"/>
    </source>
</evidence>
<dbReference type="InterPro" id="IPR052202">
    <property type="entry name" value="Yeast_MetPath_Reg"/>
</dbReference>
<dbReference type="PANTHER" id="PTHR47782:SF7">
    <property type="entry name" value="PROTEIN STB5"/>
    <property type="match status" value="1"/>
</dbReference>
<dbReference type="SMART" id="SM00906">
    <property type="entry name" value="Fungal_trans"/>
    <property type="match status" value="1"/>
</dbReference>
<dbReference type="Pfam" id="PF04082">
    <property type="entry name" value="Fungal_trans"/>
    <property type="match status" value="1"/>
</dbReference>
<accession>A0AA39L6D5</accession>
<keyword evidence="10" id="KW-1185">Reference proteome</keyword>
<sequence>MLPLREGCKDLLLINASKITELEARVAWLTSIVNGKLSLPAGQGIETVPTGTALPALSDSPLSQDETQHVANNLLSLRADPRAVPQQANGFCNPGNRSIAKAGQYSNRIVGQADADSQMHEAAQHSDSSPLAVASASPCSESVARLYACRWIGHGKRPSIGSCSSNVSAYGMTPAAFARQCVDAYFQHVHRAYPFVDRTKMEAQVAVIETWEQLEAPNDTYSTLLHLVMAIGWTTLQRAGKLPEDATLIFKITYSSIVQECMSQDDLESLQILVLVALHSLFDPTGMSAWAIAGIASRRAILLGLSRKASEKDSMSSIDIENRHRLFWSIWVLDRMMAFSLGMPVALTDESHDIPLPGLTVKEFESSSRQTFATMLQTNRHIVKLRQMEDRILQQILLRKASDVANMSHVDCQSLTQTIRADIEDWYSNGCLVSPLEADSIPIHGSVAWSSSRYYHLLFFLHYPCPFNLKRSKTLAKELLSLAQKSLQLNSVLLQQRQLPLNRVTFCRLLPVGLVLMHCFAQSEILQTPGSGRQDITTLVYILEAFSPSWTEAHEAAKVFRVFLQHLSLAEMMGDRLYPTGATQADEAYSATIPWSSSAEPAPLLRSSILKFTEIVRRVLGTASCYLFDDLPASEPMAAHPVPYVSHAMASSSFDTTLLPGAIVNGQSAGEPPLEGDNWQFSDLAFF</sequence>
<gene>
    <name evidence="9" type="ORF">NLU13_6058</name>
</gene>
<evidence type="ECO:0000256" key="4">
    <source>
        <dbReference type="ARBA" id="ARBA00023015"/>
    </source>
</evidence>
<proteinExistence type="predicted"/>
<keyword evidence="5" id="KW-0238">DNA-binding</keyword>
<comment type="caution">
    <text evidence="9">The sequence shown here is derived from an EMBL/GenBank/DDBJ whole genome shotgun (WGS) entry which is preliminary data.</text>
</comment>
<keyword evidence="3" id="KW-0862">Zinc</keyword>
<keyword evidence="6" id="KW-0804">Transcription</keyword>
<dbReference type="EMBL" id="JAPDFR010000005">
    <property type="protein sequence ID" value="KAK0386221.1"/>
    <property type="molecule type" value="Genomic_DNA"/>
</dbReference>
<evidence type="ECO:0000256" key="7">
    <source>
        <dbReference type="ARBA" id="ARBA00023242"/>
    </source>
</evidence>
<dbReference type="GO" id="GO:0043565">
    <property type="term" value="F:sequence-specific DNA binding"/>
    <property type="evidence" value="ECO:0007669"/>
    <property type="project" value="TreeGrafter"/>
</dbReference>
<dbReference type="GO" id="GO:0008270">
    <property type="term" value="F:zinc ion binding"/>
    <property type="evidence" value="ECO:0007669"/>
    <property type="project" value="InterPro"/>
</dbReference>
<dbReference type="InterPro" id="IPR007219">
    <property type="entry name" value="XnlR_reg_dom"/>
</dbReference>
<dbReference type="Proteomes" id="UP001175261">
    <property type="component" value="Unassembled WGS sequence"/>
</dbReference>
<dbReference type="GO" id="GO:0000981">
    <property type="term" value="F:DNA-binding transcription factor activity, RNA polymerase II-specific"/>
    <property type="evidence" value="ECO:0007669"/>
    <property type="project" value="TreeGrafter"/>
</dbReference>
<dbReference type="PANTHER" id="PTHR47782">
    <property type="entry name" value="ZN(II)2CYS6 TRANSCRIPTION FACTOR (EUROFUNG)-RELATED"/>
    <property type="match status" value="1"/>
</dbReference>
<feature type="domain" description="Xylanolytic transcriptional activator regulatory" evidence="8">
    <location>
        <begin position="289"/>
        <end position="363"/>
    </location>
</feature>
<comment type="subcellular location">
    <subcellularLocation>
        <location evidence="1">Nucleus</location>
    </subcellularLocation>
</comment>
<keyword evidence="4" id="KW-0805">Transcription regulation</keyword>
<reference evidence="9" key="1">
    <citation type="submission" date="2022-10" db="EMBL/GenBank/DDBJ databases">
        <title>Determination and structural analysis of whole genome sequence of Sarocladium strictum F4-1.</title>
        <authorList>
            <person name="Hu L."/>
            <person name="Jiang Y."/>
        </authorList>
    </citation>
    <scope>NUCLEOTIDE SEQUENCE</scope>
    <source>
        <strain evidence="9">F4-1</strain>
    </source>
</reference>
<dbReference type="GO" id="GO:0045944">
    <property type="term" value="P:positive regulation of transcription by RNA polymerase II"/>
    <property type="evidence" value="ECO:0007669"/>
    <property type="project" value="TreeGrafter"/>
</dbReference>
<keyword evidence="7" id="KW-0539">Nucleus</keyword>
<keyword evidence="2" id="KW-0479">Metal-binding</keyword>
<evidence type="ECO:0000256" key="1">
    <source>
        <dbReference type="ARBA" id="ARBA00004123"/>
    </source>
</evidence>
<dbReference type="AlphaFoldDB" id="A0AA39L6D5"/>
<protein>
    <recommendedName>
        <fullName evidence="8">Xylanolytic transcriptional activator regulatory domain-containing protein</fullName>
    </recommendedName>
</protein>
<evidence type="ECO:0000256" key="3">
    <source>
        <dbReference type="ARBA" id="ARBA00022833"/>
    </source>
</evidence>
<dbReference type="GO" id="GO:0006351">
    <property type="term" value="P:DNA-templated transcription"/>
    <property type="evidence" value="ECO:0007669"/>
    <property type="project" value="InterPro"/>
</dbReference>